<dbReference type="OrthoDB" id="112749at2759"/>
<organism evidence="1 2">
    <name type="scientific">Punctularia strigosozonata (strain HHB-11173)</name>
    <name type="common">White-rot fungus</name>
    <dbReference type="NCBI Taxonomy" id="741275"/>
    <lineage>
        <taxon>Eukaryota</taxon>
        <taxon>Fungi</taxon>
        <taxon>Dikarya</taxon>
        <taxon>Basidiomycota</taxon>
        <taxon>Agaricomycotina</taxon>
        <taxon>Agaricomycetes</taxon>
        <taxon>Corticiales</taxon>
        <taxon>Punctulariaceae</taxon>
        <taxon>Punctularia</taxon>
    </lineage>
</organism>
<dbReference type="KEGG" id="psq:PUNSTDRAFT_108042"/>
<sequence length="198" mass="21592">MPSFTPLPKPHCFGMDELAEAATARAELAAQEQNGTPAESKPVYIHLAQGLALTTGSALGERCPSKEDCLAAFVAPNSVGLTAGARAWSKHAHRGGSGWWGHPSGPVAKINERALELFHRVMENATWRNLHWLPHQILVYEVRVAAGYGMRFAQDRLSCATGEGEGSASEFAARAWLFRGFLEPQINNGHEIGWRHDL</sequence>
<proteinExistence type="predicted"/>
<dbReference type="eggNOG" id="ENOG502QW79">
    <property type="taxonomic scope" value="Eukaryota"/>
</dbReference>
<protein>
    <submittedName>
        <fullName evidence="1">Uncharacterized protein</fullName>
    </submittedName>
</protein>
<dbReference type="PANTHER" id="PTHR34204">
    <property type="entry name" value="RNA-BINDING ASCH DOMAIN PROTEIN"/>
    <property type="match status" value="1"/>
</dbReference>
<dbReference type="GeneID" id="18876132"/>
<keyword evidence="2" id="KW-1185">Reference proteome</keyword>
<name>R7S375_PUNST</name>
<dbReference type="OMA" id="WTKHAHR"/>
<dbReference type="RefSeq" id="XP_007388071.1">
    <property type="nucleotide sequence ID" value="XM_007388009.1"/>
</dbReference>
<accession>R7S375</accession>
<reference evidence="2" key="1">
    <citation type="journal article" date="2012" name="Science">
        <title>The Paleozoic origin of enzymatic lignin decomposition reconstructed from 31 fungal genomes.</title>
        <authorList>
            <person name="Floudas D."/>
            <person name="Binder M."/>
            <person name="Riley R."/>
            <person name="Barry K."/>
            <person name="Blanchette R.A."/>
            <person name="Henrissat B."/>
            <person name="Martinez A.T."/>
            <person name="Otillar R."/>
            <person name="Spatafora J.W."/>
            <person name="Yadav J.S."/>
            <person name="Aerts A."/>
            <person name="Benoit I."/>
            <person name="Boyd A."/>
            <person name="Carlson A."/>
            <person name="Copeland A."/>
            <person name="Coutinho P.M."/>
            <person name="de Vries R.P."/>
            <person name="Ferreira P."/>
            <person name="Findley K."/>
            <person name="Foster B."/>
            <person name="Gaskell J."/>
            <person name="Glotzer D."/>
            <person name="Gorecki P."/>
            <person name="Heitman J."/>
            <person name="Hesse C."/>
            <person name="Hori C."/>
            <person name="Igarashi K."/>
            <person name="Jurgens J.A."/>
            <person name="Kallen N."/>
            <person name="Kersten P."/>
            <person name="Kohler A."/>
            <person name="Kuees U."/>
            <person name="Kumar T.K.A."/>
            <person name="Kuo A."/>
            <person name="LaButti K."/>
            <person name="Larrondo L.F."/>
            <person name="Lindquist E."/>
            <person name="Ling A."/>
            <person name="Lombard V."/>
            <person name="Lucas S."/>
            <person name="Lundell T."/>
            <person name="Martin R."/>
            <person name="McLaughlin D.J."/>
            <person name="Morgenstern I."/>
            <person name="Morin E."/>
            <person name="Murat C."/>
            <person name="Nagy L.G."/>
            <person name="Nolan M."/>
            <person name="Ohm R.A."/>
            <person name="Patyshakuliyeva A."/>
            <person name="Rokas A."/>
            <person name="Ruiz-Duenas F.J."/>
            <person name="Sabat G."/>
            <person name="Salamov A."/>
            <person name="Samejima M."/>
            <person name="Schmutz J."/>
            <person name="Slot J.C."/>
            <person name="St John F."/>
            <person name="Stenlid J."/>
            <person name="Sun H."/>
            <person name="Sun S."/>
            <person name="Syed K."/>
            <person name="Tsang A."/>
            <person name="Wiebenga A."/>
            <person name="Young D."/>
            <person name="Pisabarro A."/>
            <person name="Eastwood D.C."/>
            <person name="Martin F."/>
            <person name="Cullen D."/>
            <person name="Grigoriev I.V."/>
            <person name="Hibbett D.S."/>
        </authorList>
    </citation>
    <scope>NUCLEOTIDE SEQUENCE [LARGE SCALE GENOMIC DNA]</scope>
    <source>
        <strain evidence="2">HHB-11173 SS5</strain>
    </source>
</reference>
<dbReference type="AlphaFoldDB" id="R7S375"/>
<gene>
    <name evidence="1" type="ORF">PUNSTDRAFT_108042</name>
</gene>
<evidence type="ECO:0000313" key="2">
    <source>
        <dbReference type="Proteomes" id="UP000054196"/>
    </source>
</evidence>
<dbReference type="Proteomes" id="UP000054196">
    <property type="component" value="Unassembled WGS sequence"/>
</dbReference>
<dbReference type="EMBL" id="JH687553">
    <property type="protein sequence ID" value="EIN04678.1"/>
    <property type="molecule type" value="Genomic_DNA"/>
</dbReference>
<evidence type="ECO:0000313" key="1">
    <source>
        <dbReference type="EMBL" id="EIN04678.1"/>
    </source>
</evidence>
<dbReference type="PANTHER" id="PTHR34204:SF2">
    <property type="entry name" value="RNA-BINDING ASCH DOMAIN PROTEIN"/>
    <property type="match status" value="1"/>
</dbReference>
<dbReference type="HOGENOM" id="CLU_110812_0_0_1"/>